<evidence type="ECO:0000313" key="2">
    <source>
        <dbReference type="EMBL" id="TPG34232.1"/>
    </source>
</evidence>
<comment type="caution">
    <text evidence="2">The sequence shown here is derived from an EMBL/GenBank/DDBJ whole genome shotgun (WGS) entry which is preliminary data.</text>
</comment>
<dbReference type="AlphaFoldDB" id="A0A502EBC1"/>
<name>A0A502EBC1_9MYCO</name>
<dbReference type="Proteomes" id="UP000320095">
    <property type="component" value="Unassembled WGS sequence"/>
</dbReference>
<protein>
    <recommendedName>
        <fullName evidence="4">Capsular polysaccharide biosynthesis protein</fullName>
    </recommendedName>
</protein>
<dbReference type="RefSeq" id="WP_140690631.1">
    <property type="nucleotide sequence ID" value="NZ_RCZG01000004.1"/>
</dbReference>
<keyword evidence="1" id="KW-0472">Membrane</keyword>
<evidence type="ECO:0000256" key="1">
    <source>
        <dbReference type="SAM" id="Phobius"/>
    </source>
</evidence>
<dbReference type="EMBL" id="RCZG01000004">
    <property type="protein sequence ID" value="TPG34232.1"/>
    <property type="molecule type" value="Genomic_DNA"/>
</dbReference>
<gene>
    <name evidence="2" type="ORF">EAH80_11580</name>
</gene>
<organism evidence="2 3">
    <name type="scientific">Mycolicibacterium hodleri</name>
    <dbReference type="NCBI Taxonomy" id="49897"/>
    <lineage>
        <taxon>Bacteria</taxon>
        <taxon>Bacillati</taxon>
        <taxon>Actinomycetota</taxon>
        <taxon>Actinomycetes</taxon>
        <taxon>Mycobacteriales</taxon>
        <taxon>Mycobacteriaceae</taxon>
        <taxon>Mycolicibacterium</taxon>
    </lineage>
</organism>
<keyword evidence="1" id="KW-0812">Transmembrane</keyword>
<keyword evidence="1" id="KW-1133">Transmembrane helix</keyword>
<feature type="transmembrane region" description="Helical" evidence="1">
    <location>
        <begin position="162"/>
        <end position="182"/>
    </location>
</feature>
<evidence type="ECO:0008006" key="4">
    <source>
        <dbReference type="Google" id="ProtNLM"/>
    </source>
</evidence>
<dbReference type="OrthoDB" id="3578676at2"/>
<reference evidence="2 3" key="1">
    <citation type="journal article" date="2019" name="Environ. Microbiol.">
        <title>Species interactions and distinct microbial communities in high Arctic permafrost affected cryosols are associated with the CH4 and CO2 gas fluxes.</title>
        <authorList>
            <person name="Altshuler I."/>
            <person name="Hamel J."/>
            <person name="Turney S."/>
            <person name="Magnuson E."/>
            <person name="Levesque R."/>
            <person name="Greer C."/>
            <person name="Whyte L.G."/>
        </authorList>
    </citation>
    <scope>NUCLEOTIDE SEQUENCE [LARGE SCALE GENOMIC DNA]</scope>
    <source>
        <strain evidence="2 3">S5.20</strain>
    </source>
</reference>
<sequence length="206" mass="21161">MSRRRVVIALCAVVGAILGAVLGVVVAPQSSRYSASANVALLPAPDLTTVEASNFWEVLTRGQVTRTAAIVYGDPRWLPSAAKAANVAPGNLTLSAAALPETTMLSVTITADSAKAAESALTDTLNTATPDVTSLVAPYLVKILWPPQGNAVPVAAPGRLQVAAAAAFGGLLMGGGIGWLVARRRRDPDHAARHTQQVLDAGVPSR</sequence>
<proteinExistence type="predicted"/>
<keyword evidence="3" id="KW-1185">Reference proteome</keyword>
<evidence type="ECO:0000313" key="3">
    <source>
        <dbReference type="Proteomes" id="UP000320095"/>
    </source>
</evidence>
<accession>A0A502EBC1</accession>